<keyword evidence="2" id="KW-1185">Reference proteome</keyword>
<sequence length="97" mass="11272">MVFTERTTIPGNLIREVTWQNGIKVRLVGSMVRRRNYKEQQLNHRTTVDIFCAADHSYHFNIILLRVILHAPEAWPLTKTEKQNVSSDKRSDGIPDV</sequence>
<reference evidence="3" key="1">
    <citation type="submission" date="2016-06" db="UniProtKB">
        <authorList>
            <consortium name="WormBaseParasite"/>
        </authorList>
    </citation>
    <scope>IDENTIFICATION</scope>
</reference>
<dbReference type="AlphaFoldDB" id="A0A183DIQ6"/>
<name>A0A183DIQ6_9BILA</name>
<protein>
    <submittedName>
        <fullName evidence="3">I-set domain-containing protein</fullName>
    </submittedName>
</protein>
<evidence type="ECO:0000313" key="3">
    <source>
        <dbReference type="WBParaSite" id="GPUH_0000860701-mRNA-1"/>
    </source>
</evidence>
<reference evidence="1 2" key="2">
    <citation type="submission" date="2018-11" db="EMBL/GenBank/DDBJ databases">
        <authorList>
            <consortium name="Pathogen Informatics"/>
        </authorList>
    </citation>
    <scope>NUCLEOTIDE SEQUENCE [LARGE SCALE GENOMIC DNA]</scope>
</reference>
<gene>
    <name evidence="1" type="ORF">GPUH_LOCUS8600</name>
</gene>
<dbReference type="Proteomes" id="UP000271098">
    <property type="component" value="Unassembled WGS sequence"/>
</dbReference>
<proteinExistence type="predicted"/>
<dbReference type="EMBL" id="UYRT01025516">
    <property type="protein sequence ID" value="VDK63779.1"/>
    <property type="molecule type" value="Genomic_DNA"/>
</dbReference>
<accession>A0A183DIQ6</accession>
<evidence type="ECO:0000313" key="1">
    <source>
        <dbReference type="EMBL" id="VDK63779.1"/>
    </source>
</evidence>
<evidence type="ECO:0000313" key="2">
    <source>
        <dbReference type="Proteomes" id="UP000271098"/>
    </source>
</evidence>
<organism evidence="3">
    <name type="scientific">Gongylonema pulchrum</name>
    <dbReference type="NCBI Taxonomy" id="637853"/>
    <lineage>
        <taxon>Eukaryota</taxon>
        <taxon>Metazoa</taxon>
        <taxon>Ecdysozoa</taxon>
        <taxon>Nematoda</taxon>
        <taxon>Chromadorea</taxon>
        <taxon>Rhabditida</taxon>
        <taxon>Spirurina</taxon>
        <taxon>Spiruromorpha</taxon>
        <taxon>Spiruroidea</taxon>
        <taxon>Gongylonematidae</taxon>
        <taxon>Gongylonema</taxon>
    </lineage>
</organism>
<dbReference type="WBParaSite" id="GPUH_0000860701-mRNA-1">
    <property type="protein sequence ID" value="GPUH_0000860701-mRNA-1"/>
    <property type="gene ID" value="GPUH_0000860701"/>
</dbReference>